<dbReference type="Gene3D" id="3.50.30.30">
    <property type="match status" value="1"/>
</dbReference>
<dbReference type="SUPFAM" id="SSF53187">
    <property type="entry name" value="Zn-dependent exopeptidases"/>
    <property type="match status" value="1"/>
</dbReference>
<dbReference type="AlphaFoldDB" id="A0A1T5AUD6"/>
<evidence type="ECO:0000313" key="1">
    <source>
        <dbReference type="EMBL" id="SKB38614.1"/>
    </source>
</evidence>
<reference evidence="2" key="1">
    <citation type="submission" date="2017-02" db="EMBL/GenBank/DDBJ databases">
        <authorList>
            <person name="Varghese N."/>
            <person name="Submissions S."/>
        </authorList>
    </citation>
    <scope>NUCLEOTIDE SEQUENCE [LARGE SCALE GENOMIC DNA]</scope>
    <source>
        <strain evidence="2">R11H</strain>
    </source>
</reference>
<dbReference type="InterPro" id="IPR006311">
    <property type="entry name" value="TAT_signal"/>
</dbReference>
<dbReference type="RefSeq" id="WP_079637584.1">
    <property type="nucleotide sequence ID" value="NZ_FUYP01000004.1"/>
</dbReference>
<dbReference type="Proteomes" id="UP000190044">
    <property type="component" value="Unassembled WGS sequence"/>
</dbReference>
<evidence type="ECO:0008006" key="3">
    <source>
        <dbReference type="Google" id="ProtNLM"/>
    </source>
</evidence>
<dbReference type="PROSITE" id="PS51318">
    <property type="entry name" value="TAT"/>
    <property type="match status" value="1"/>
</dbReference>
<dbReference type="Gene3D" id="3.40.630.10">
    <property type="entry name" value="Zn peptidases"/>
    <property type="match status" value="1"/>
</dbReference>
<evidence type="ECO:0000313" key="2">
    <source>
        <dbReference type="Proteomes" id="UP000190044"/>
    </source>
</evidence>
<keyword evidence="2" id="KW-1185">Reference proteome</keyword>
<protein>
    <recommendedName>
        <fullName evidence="3">PA domain-containing protein</fullName>
    </recommendedName>
</protein>
<accession>A0A1T5AUD6</accession>
<name>A0A1T5AUD6_9SPHN</name>
<dbReference type="EMBL" id="FUYP01000004">
    <property type="protein sequence ID" value="SKB38614.1"/>
    <property type="molecule type" value="Genomic_DNA"/>
</dbReference>
<sequence length="430" mass="44657">MGQPTRRGFLAGSTALPLATAAGSTEADTLASVVRDLDHYLGFGNKQSGGEGDIACGHWLADELERAGFIVEKPAISVPWFVPRDCAIVTGGARAALWPQPIVVPTPAGGLSGPLVRIDGAGRAEGPLDGAIALVDLPYGRWSSAFAKPVRGPIDAAFSAGARAAVVVTNGPTGQVIALNADGREPMFPGPVGLLAPANSAPFLSAAMSHAQATVTLGGEGGRRAAFNVIGRIERGKRRWVVVSTPRSGWFGCAGERGGGIAAWLDLARRAPTMLPDHNLAFLCNSGHEYENLGAEESLKAAAPKPGETHFWLHLGANLAARDWHEGLFGLAPLAGTDSQRYLVVSPPLLPAARRMFAGLAGLECPYRSDKLAAGELSAIIAAGYSPVAGVFGLHRFHHVEGDDARCIDPANVAATTAAFRKLLAEAART</sequence>
<organism evidence="1 2">
    <name type="scientific">Sphingopyxis flava</name>
    <dbReference type="NCBI Taxonomy" id="1507287"/>
    <lineage>
        <taxon>Bacteria</taxon>
        <taxon>Pseudomonadati</taxon>
        <taxon>Pseudomonadota</taxon>
        <taxon>Alphaproteobacteria</taxon>
        <taxon>Sphingomonadales</taxon>
        <taxon>Sphingomonadaceae</taxon>
        <taxon>Sphingopyxis</taxon>
    </lineage>
</organism>
<gene>
    <name evidence="1" type="ORF">SAMN06295937_1004188</name>
</gene>
<dbReference type="OrthoDB" id="975226at2"/>
<proteinExistence type="predicted"/>